<name>A0ACB5SYH0_AMBMO</name>
<accession>A0ACB5SYH0</accession>
<comment type="caution">
    <text evidence="1">The sequence shown here is derived from an EMBL/GenBank/DDBJ whole genome shotgun (WGS) entry which is preliminary data.</text>
</comment>
<protein>
    <submittedName>
        <fullName evidence="1">Unnamed protein product</fullName>
    </submittedName>
</protein>
<sequence>MFMDIDSESNIDYRVPTNVLKITTQLPVELQCLILKDVILKRFKKPYYFEPPTKEFDGEFHDILYSAEFPAQIASLLGVHLILDNVMTMVLQEMDFDENLLKSQLFDKIANFVISRSTQINLFQSIMMDHLMLKTLRLLFPFLTVVDHWSFGSII</sequence>
<dbReference type="EMBL" id="BSXS01001526">
    <property type="protein sequence ID" value="GME76433.1"/>
    <property type="molecule type" value="Genomic_DNA"/>
</dbReference>
<gene>
    <name evidence="1" type="ORF">Amon02_000260700</name>
</gene>
<proteinExistence type="predicted"/>
<reference evidence="1" key="1">
    <citation type="submission" date="2023-04" db="EMBL/GenBank/DDBJ databases">
        <title>Ambrosiozyma monospora NBRC 10751.</title>
        <authorList>
            <person name="Ichikawa N."/>
            <person name="Sato H."/>
            <person name="Tonouchi N."/>
        </authorList>
    </citation>
    <scope>NUCLEOTIDE SEQUENCE</scope>
    <source>
        <strain evidence="1">NBRC 10751</strain>
    </source>
</reference>
<evidence type="ECO:0000313" key="1">
    <source>
        <dbReference type="EMBL" id="GME76433.1"/>
    </source>
</evidence>
<organism evidence="1 2">
    <name type="scientific">Ambrosiozyma monospora</name>
    <name type="common">Yeast</name>
    <name type="synonym">Endomycopsis monosporus</name>
    <dbReference type="NCBI Taxonomy" id="43982"/>
    <lineage>
        <taxon>Eukaryota</taxon>
        <taxon>Fungi</taxon>
        <taxon>Dikarya</taxon>
        <taxon>Ascomycota</taxon>
        <taxon>Saccharomycotina</taxon>
        <taxon>Pichiomycetes</taxon>
        <taxon>Pichiales</taxon>
        <taxon>Pichiaceae</taxon>
        <taxon>Ambrosiozyma</taxon>
    </lineage>
</organism>
<dbReference type="Proteomes" id="UP001165064">
    <property type="component" value="Unassembled WGS sequence"/>
</dbReference>
<keyword evidence="2" id="KW-1185">Reference proteome</keyword>
<evidence type="ECO:0000313" key="2">
    <source>
        <dbReference type="Proteomes" id="UP001165064"/>
    </source>
</evidence>